<feature type="domain" description="Tim10-like" evidence="2">
    <location>
        <begin position="9"/>
        <end position="70"/>
    </location>
</feature>
<keyword evidence="4" id="KW-1185">Reference proteome</keyword>
<dbReference type="Proteomes" id="UP001208570">
    <property type="component" value="Unassembled WGS sequence"/>
</dbReference>
<keyword evidence="1" id="KW-0999">Mitochondrion inner membrane</keyword>
<dbReference type="AlphaFoldDB" id="A0AAD9NE44"/>
<gene>
    <name evidence="3" type="ORF">LSH36_53g07029</name>
</gene>
<proteinExistence type="inferred from homology"/>
<keyword evidence="1" id="KW-0653">Protein transport</keyword>
<dbReference type="Gene3D" id="1.10.287.810">
    <property type="entry name" value="Mitochondrial import inner membrane translocase subunit tim13 like domains"/>
    <property type="match status" value="1"/>
</dbReference>
<keyword evidence="1" id="KW-0811">Translocation</keyword>
<keyword evidence="1" id="KW-1015">Disulfide bond</keyword>
<reference evidence="3" key="1">
    <citation type="journal article" date="2023" name="Mol. Biol. Evol.">
        <title>Third-Generation Sequencing Reveals the Adaptive Role of the Epigenome in Three Deep-Sea Polychaetes.</title>
        <authorList>
            <person name="Perez M."/>
            <person name="Aroh O."/>
            <person name="Sun Y."/>
            <person name="Lan Y."/>
            <person name="Juniper S.K."/>
            <person name="Young C.R."/>
            <person name="Angers B."/>
            <person name="Qian P.Y."/>
        </authorList>
    </citation>
    <scope>NUCLEOTIDE SEQUENCE</scope>
    <source>
        <strain evidence="3">P08H-3</strain>
    </source>
</reference>
<evidence type="ECO:0000313" key="4">
    <source>
        <dbReference type="Proteomes" id="UP001208570"/>
    </source>
</evidence>
<sequence>MEDPQFQRFLQMETQKQRFQQLVHTLTDQCWDVCMGNPGQKMDRKTESCFVNCVERFIDASNFIVNRLEKEGDNYVQQETGSHGLSEDFKWQG</sequence>
<evidence type="ECO:0000256" key="1">
    <source>
        <dbReference type="RuleBase" id="RU367043"/>
    </source>
</evidence>
<evidence type="ECO:0000259" key="2">
    <source>
        <dbReference type="Pfam" id="PF02953"/>
    </source>
</evidence>
<comment type="domain">
    <text evidence="1">The twin CX3C motif contains 4 conserved Cys residues that form 2 disulfide bonds in the mitochondrial intermembrane space.</text>
</comment>
<comment type="similarity">
    <text evidence="1">Belongs to the small Tim family.</text>
</comment>
<comment type="subunit">
    <text evidence="1">Heterohexamer.</text>
</comment>
<dbReference type="Pfam" id="PF02953">
    <property type="entry name" value="zf-Tim10_DDP"/>
    <property type="match status" value="1"/>
</dbReference>
<organism evidence="3 4">
    <name type="scientific">Paralvinella palmiformis</name>
    <dbReference type="NCBI Taxonomy" id="53620"/>
    <lineage>
        <taxon>Eukaryota</taxon>
        <taxon>Metazoa</taxon>
        <taxon>Spiralia</taxon>
        <taxon>Lophotrochozoa</taxon>
        <taxon>Annelida</taxon>
        <taxon>Polychaeta</taxon>
        <taxon>Sedentaria</taxon>
        <taxon>Canalipalpata</taxon>
        <taxon>Terebellida</taxon>
        <taxon>Terebelliformia</taxon>
        <taxon>Alvinellidae</taxon>
        <taxon>Paralvinella</taxon>
    </lineage>
</organism>
<comment type="function">
    <text evidence="1">Mitochondrial intermembrane chaperone that participates in the import and insertion of some multi-pass transmembrane proteins into the mitochondrial inner membrane. Also required for the transfer of beta-barrel precursors from the TOM complex to the sorting and assembly machinery (SAM complex) of the outer membrane. Acts as a chaperone-like protein that protects the hydrophobic precursors from aggregation and guide them through the mitochondrial intermembrane space.</text>
</comment>
<keyword evidence="1" id="KW-0813">Transport</keyword>
<name>A0AAD9NE44_9ANNE</name>
<dbReference type="GO" id="GO:0015031">
    <property type="term" value="P:protein transport"/>
    <property type="evidence" value="ECO:0007669"/>
    <property type="project" value="UniProtKB-KW"/>
</dbReference>
<keyword evidence="1" id="KW-0496">Mitochondrion</keyword>
<evidence type="ECO:0000313" key="3">
    <source>
        <dbReference type="EMBL" id="KAK2165233.1"/>
    </source>
</evidence>
<dbReference type="SUPFAM" id="SSF144122">
    <property type="entry name" value="Tim10-like"/>
    <property type="match status" value="1"/>
</dbReference>
<protein>
    <recommendedName>
        <fullName evidence="1">Mitochondrial import inner membrane translocase subunit</fullName>
    </recommendedName>
</protein>
<dbReference type="EMBL" id="JAODUP010000053">
    <property type="protein sequence ID" value="KAK2165233.1"/>
    <property type="molecule type" value="Genomic_DNA"/>
</dbReference>
<comment type="caution">
    <text evidence="3">The sequence shown here is derived from an EMBL/GenBank/DDBJ whole genome shotgun (WGS) entry which is preliminary data.</text>
</comment>
<dbReference type="InterPro" id="IPR004217">
    <property type="entry name" value="Tim10-like"/>
</dbReference>
<comment type="subcellular location">
    <subcellularLocation>
        <location evidence="1">Mitochondrion inner membrane</location>
        <topology evidence="1">Peripheral membrane protein</topology>
        <orientation evidence="1">Intermembrane side</orientation>
    </subcellularLocation>
</comment>
<dbReference type="InterPro" id="IPR035427">
    <property type="entry name" value="Tim10-like_dom_sf"/>
</dbReference>
<keyword evidence="1" id="KW-0472">Membrane</keyword>
<keyword evidence="1" id="KW-0143">Chaperone</keyword>
<accession>A0AAD9NE44</accession>
<dbReference type="GO" id="GO:0005743">
    <property type="term" value="C:mitochondrial inner membrane"/>
    <property type="evidence" value="ECO:0007669"/>
    <property type="project" value="UniProtKB-SubCell"/>
</dbReference>